<reference evidence="3" key="1">
    <citation type="submission" date="2025-08" db="UniProtKB">
        <authorList>
            <consortium name="RefSeq"/>
        </authorList>
    </citation>
    <scope>IDENTIFICATION</scope>
    <source>
        <strain evidence="3">15085-1641.00</strain>
        <tissue evidence="3">Whole body</tissue>
    </source>
</reference>
<protein>
    <submittedName>
        <fullName evidence="3">Uncharacterized protein LOC111599367 isoform X1</fullName>
    </submittedName>
</protein>
<accession>A0A6J1LYF0</accession>
<dbReference type="PROSITE" id="PS51186">
    <property type="entry name" value="GNAT"/>
    <property type="match status" value="1"/>
</dbReference>
<evidence type="ECO:0000259" key="1">
    <source>
        <dbReference type="PROSITE" id="PS51186"/>
    </source>
</evidence>
<dbReference type="PANTHER" id="PTHR20958">
    <property type="entry name" value="GLYCINE N-ACYLTRANSFERASE-LIKE PROTEIN"/>
    <property type="match status" value="1"/>
</dbReference>
<gene>
    <name evidence="3" type="primary">LOC111599367</name>
</gene>
<dbReference type="GeneID" id="111599367"/>
<dbReference type="SUPFAM" id="SSF55729">
    <property type="entry name" value="Acyl-CoA N-acyltransferases (Nat)"/>
    <property type="match status" value="1"/>
</dbReference>
<dbReference type="KEGG" id="dhe:111599367"/>
<sequence length="273" mass="31289">MLELMRNQWSLLRDVYQEDRTNLTGYDLINIYINCNDKAHDVKIYTTNNDWLEHGTFVLIHDNINKLDIYLNTLNGSLRELENLLSSLQLNDRAWFFGYRQALKLTVNNFCLERGLSLKKLDQMETYVYYLPKRAVESFNCRLIADIYLASLSLNHAALVDEHWPYRSSDSLALIKDRIQSYISVGAFDGNGQLLAWCLRSVQGSLSNLYVLPSYRRLGLASLLVRHMAKEIAATGAEVLATIAFGNEISQLFFEKLGFKLIDSIVFTMVPGL</sequence>
<evidence type="ECO:0000313" key="3">
    <source>
        <dbReference type="RefSeq" id="XP_023170768.1"/>
    </source>
</evidence>
<dbReference type="Gene3D" id="3.40.630.30">
    <property type="match status" value="2"/>
</dbReference>
<dbReference type="Proteomes" id="UP000504633">
    <property type="component" value="Unplaced"/>
</dbReference>
<evidence type="ECO:0000313" key="2">
    <source>
        <dbReference type="Proteomes" id="UP000504633"/>
    </source>
</evidence>
<dbReference type="InterPro" id="IPR000182">
    <property type="entry name" value="GNAT_dom"/>
</dbReference>
<dbReference type="OMA" id="YANDRTN"/>
<organism evidence="2 3">
    <name type="scientific">Drosophila hydei</name>
    <name type="common">Fruit fly</name>
    <dbReference type="NCBI Taxonomy" id="7224"/>
    <lineage>
        <taxon>Eukaryota</taxon>
        <taxon>Metazoa</taxon>
        <taxon>Ecdysozoa</taxon>
        <taxon>Arthropoda</taxon>
        <taxon>Hexapoda</taxon>
        <taxon>Insecta</taxon>
        <taxon>Pterygota</taxon>
        <taxon>Neoptera</taxon>
        <taxon>Endopterygota</taxon>
        <taxon>Diptera</taxon>
        <taxon>Brachycera</taxon>
        <taxon>Muscomorpha</taxon>
        <taxon>Ephydroidea</taxon>
        <taxon>Drosophilidae</taxon>
        <taxon>Drosophila</taxon>
    </lineage>
</organism>
<dbReference type="InterPro" id="IPR016181">
    <property type="entry name" value="Acyl_CoA_acyltransferase"/>
</dbReference>
<dbReference type="AlphaFoldDB" id="A0A6J1LYF0"/>
<dbReference type="OrthoDB" id="7305308at2759"/>
<dbReference type="CDD" id="cd04301">
    <property type="entry name" value="NAT_SF"/>
    <property type="match status" value="1"/>
</dbReference>
<name>A0A6J1LYF0_DROHY</name>
<dbReference type="InterPro" id="IPR013653">
    <property type="entry name" value="GCN5-like_dom"/>
</dbReference>
<dbReference type="GO" id="GO:0016747">
    <property type="term" value="F:acyltransferase activity, transferring groups other than amino-acyl groups"/>
    <property type="evidence" value="ECO:0007669"/>
    <property type="project" value="InterPro"/>
</dbReference>
<dbReference type="PANTHER" id="PTHR20958:SF10">
    <property type="entry name" value="GH05617P-RELATED"/>
    <property type="match status" value="1"/>
</dbReference>
<proteinExistence type="predicted"/>
<dbReference type="InterPro" id="IPR053225">
    <property type="entry name" value="Acyl-CoA_N-acyltransferase"/>
</dbReference>
<dbReference type="RefSeq" id="XP_023170768.1">
    <property type="nucleotide sequence ID" value="XM_023315000.2"/>
</dbReference>
<feature type="domain" description="N-acetyltransferase" evidence="1">
    <location>
        <begin position="142"/>
        <end position="273"/>
    </location>
</feature>
<dbReference type="Pfam" id="PF08445">
    <property type="entry name" value="FR47"/>
    <property type="match status" value="1"/>
</dbReference>
<keyword evidence="2" id="KW-1185">Reference proteome</keyword>